<keyword evidence="1" id="KW-0812">Transmembrane</keyword>
<feature type="transmembrane region" description="Helical" evidence="1">
    <location>
        <begin position="6"/>
        <end position="28"/>
    </location>
</feature>
<dbReference type="AlphaFoldDB" id="A0A0M0GD19"/>
<comment type="caution">
    <text evidence="2">The sequence shown here is derived from an EMBL/GenBank/DDBJ whole genome shotgun (WGS) entry which is preliminary data.</text>
</comment>
<reference evidence="3" key="1">
    <citation type="submission" date="2015-07" db="EMBL/GenBank/DDBJ databases">
        <title>Fjat-10036 dsm4.</title>
        <authorList>
            <person name="Liu B."/>
            <person name="Wang J."/>
            <person name="Zhu Y."/>
            <person name="Liu G."/>
            <person name="Chen Q."/>
            <person name="Chen Z."/>
            <person name="Lan J."/>
            <person name="Che J."/>
            <person name="Ge C."/>
            <person name="Shi H."/>
            <person name="Pan Z."/>
            <person name="Liu X."/>
        </authorList>
    </citation>
    <scope>NUCLEOTIDE SEQUENCE [LARGE SCALE GENOMIC DNA]</scope>
    <source>
        <strain evidence="3">DSM 4</strain>
    </source>
</reference>
<evidence type="ECO:0000256" key="1">
    <source>
        <dbReference type="SAM" id="Phobius"/>
    </source>
</evidence>
<evidence type="ECO:0000313" key="3">
    <source>
        <dbReference type="Proteomes" id="UP000037109"/>
    </source>
</evidence>
<sequence>MKKNIFILFITLAAETLITLIRFTFLINPVHRNHVFFRSGLYSINGLVFRERRNGDEVYGQHCKCHDWIFNQMGGIYLQTQLCCSLLCNLYGTIIKRSW</sequence>
<keyword evidence="1" id="KW-0472">Membrane</keyword>
<name>A0A0M0GD19_SPOGL</name>
<accession>A0A0M0GD19</accession>
<gene>
    <name evidence="2" type="ORF">AF332_12925</name>
</gene>
<evidence type="ECO:0000313" key="2">
    <source>
        <dbReference type="EMBL" id="KON87643.1"/>
    </source>
</evidence>
<dbReference type="STRING" id="1459.AF332_12925"/>
<dbReference type="EMBL" id="LGUF01000007">
    <property type="protein sequence ID" value="KON87643.1"/>
    <property type="molecule type" value="Genomic_DNA"/>
</dbReference>
<keyword evidence="1" id="KW-1133">Transmembrane helix</keyword>
<organism evidence="2 3">
    <name type="scientific">Sporosarcina globispora</name>
    <name type="common">Bacillus globisporus</name>
    <dbReference type="NCBI Taxonomy" id="1459"/>
    <lineage>
        <taxon>Bacteria</taxon>
        <taxon>Bacillati</taxon>
        <taxon>Bacillota</taxon>
        <taxon>Bacilli</taxon>
        <taxon>Bacillales</taxon>
        <taxon>Caryophanaceae</taxon>
        <taxon>Sporosarcina</taxon>
    </lineage>
</organism>
<proteinExistence type="predicted"/>
<dbReference type="Proteomes" id="UP000037109">
    <property type="component" value="Unassembled WGS sequence"/>
</dbReference>
<keyword evidence="3" id="KW-1185">Reference proteome</keyword>
<protein>
    <submittedName>
        <fullName evidence="2">Uncharacterized protein</fullName>
    </submittedName>
</protein>